<evidence type="ECO:0000313" key="2">
    <source>
        <dbReference type="Proteomes" id="UP001159427"/>
    </source>
</evidence>
<dbReference type="InterPro" id="IPR043502">
    <property type="entry name" value="DNA/RNA_pol_sf"/>
</dbReference>
<reference evidence="1 2" key="1">
    <citation type="submission" date="2022-05" db="EMBL/GenBank/DDBJ databases">
        <authorList>
            <consortium name="Genoscope - CEA"/>
            <person name="William W."/>
        </authorList>
    </citation>
    <scope>NUCLEOTIDE SEQUENCE [LARGE SCALE GENOMIC DNA]</scope>
</reference>
<comment type="caution">
    <text evidence="1">The sequence shown here is derived from an EMBL/GenBank/DDBJ whole genome shotgun (WGS) entry which is preliminary data.</text>
</comment>
<dbReference type="InterPro" id="IPR052055">
    <property type="entry name" value="Hepadnavirus_pol/RT"/>
</dbReference>
<protein>
    <submittedName>
        <fullName evidence="1">Uncharacterized protein</fullName>
    </submittedName>
</protein>
<feature type="non-terminal residue" evidence="1">
    <location>
        <position position="1"/>
    </location>
</feature>
<gene>
    <name evidence="1" type="ORF">PEVE_00033392</name>
</gene>
<dbReference type="Proteomes" id="UP001159427">
    <property type="component" value="Unassembled WGS sequence"/>
</dbReference>
<proteinExistence type="predicted"/>
<dbReference type="PANTHER" id="PTHR33050">
    <property type="entry name" value="REVERSE TRANSCRIPTASE DOMAIN-CONTAINING PROTEIN"/>
    <property type="match status" value="1"/>
</dbReference>
<keyword evidence="2" id="KW-1185">Reference proteome</keyword>
<accession>A0ABN8MJ51</accession>
<dbReference type="SUPFAM" id="SSF56672">
    <property type="entry name" value="DNA/RNA polymerases"/>
    <property type="match status" value="1"/>
</dbReference>
<name>A0ABN8MJ51_9CNID</name>
<dbReference type="EMBL" id="CALNXI010000497">
    <property type="protein sequence ID" value="CAH3028205.1"/>
    <property type="molecule type" value="Genomic_DNA"/>
</dbReference>
<evidence type="ECO:0000313" key="1">
    <source>
        <dbReference type="EMBL" id="CAH3028205.1"/>
    </source>
</evidence>
<sequence>NSILASDFIIITIVEGYRIPFFDLPENFVIPSRSSAFKFKDFANEAISELIERGCVKEVLIPPKFINPLHVVQQSGGKCRLILDLSSLNRFIWKQFGTWLGFHLDFSLNFITIPLPKITKLQERISRILALRFVNAKDIASVAGQLNSMFLAIGNIVRLMSGAMYAQISAQNSWFSNFYVEDSVVEELVFWQSNLDHLNGRRIWFKSSAVRVAYSDASDTGYGGYILELGPQVAAQVVWSADLAKESSTMREILAVRKVLQSFAPKLAGLCVKWHTD</sequence>
<organism evidence="1 2">
    <name type="scientific">Porites evermanni</name>
    <dbReference type="NCBI Taxonomy" id="104178"/>
    <lineage>
        <taxon>Eukaryota</taxon>
        <taxon>Metazoa</taxon>
        <taxon>Cnidaria</taxon>
        <taxon>Anthozoa</taxon>
        <taxon>Hexacorallia</taxon>
        <taxon>Scleractinia</taxon>
        <taxon>Fungiina</taxon>
        <taxon>Poritidae</taxon>
        <taxon>Porites</taxon>
    </lineage>
</organism>
<dbReference type="PANTHER" id="PTHR33050:SF7">
    <property type="entry name" value="RIBONUCLEASE H"/>
    <property type="match status" value="1"/>
</dbReference>